<dbReference type="InterPro" id="IPR051783">
    <property type="entry name" value="NAD(P)-dependent_oxidoreduct"/>
</dbReference>
<dbReference type="Proteomes" id="UP000191116">
    <property type="component" value="Unassembled WGS sequence"/>
</dbReference>
<dbReference type="GO" id="GO:0005737">
    <property type="term" value="C:cytoplasm"/>
    <property type="evidence" value="ECO:0007669"/>
    <property type="project" value="TreeGrafter"/>
</dbReference>
<evidence type="ECO:0000259" key="1">
    <source>
        <dbReference type="Pfam" id="PF01370"/>
    </source>
</evidence>
<feature type="domain" description="NAD-dependent epimerase/dehydratase" evidence="1">
    <location>
        <begin position="9"/>
        <end position="169"/>
    </location>
</feature>
<dbReference type="AlphaFoldDB" id="A0A1T4LPK9"/>
<evidence type="ECO:0000313" key="3">
    <source>
        <dbReference type="Proteomes" id="UP000191116"/>
    </source>
</evidence>
<accession>A0A1T4LPK9</accession>
<organism evidence="2 3">
    <name type="scientific">Photobacterium toruni</name>
    <dbReference type="NCBI Taxonomy" id="1935446"/>
    <lineage>
        <taxon>Bacteria</taxon>
        <taxon>Pseudomonadati</taxon>
        <taxon>Pseudomonadota</taxon>
        <taxon>Gammaproteobacteria</taxon>
        <taxon>Vibrionales</taxon>
        <taxon>Vibrionaceae</taxon>
        <taxon>Photobacterium</taxon>
    </lineage>
</organism>
<name>A0A1T4LPK9_9GAMM</name>
<sequence>MKVSICGCGWLGLPLALSLKSQAIDVWGSKTTIEGVNILQQQGIKGCLLTLPFIERVNSEIEQFLATDVLIIAIPPGRKNLDPHAHIEKVMSLATAAKQVGCQRVIFISTTSVYDSLQGEVLETTPVSPNSASGKLHYALEQQLRQQWQQQLTVLRLSGLIGPRRHPVTFLSGRQQLSGGKQPVNLVHLDDCIHAISAIICQSPSMSVMHLAASTHPCREQYYTEMAIKSQLPLPEFIANDNNMDGKIVNSNQTLTELDMTMQHDDLLLGTPQIALL</sequence>
<dbReference type="Pfam" id="PF01370">
    <property type="entry name" value="Epimerase"/>
    <property type="match status" value="1"/>
</dbReference>
<dbReference type="RefSeq" id="WP_080173175.1">
    <property type="nucleotide sequence ID" value="NZ_AP024854.1"/>
</dbReference>
<dbReference type="SUPFAM" id="SSF51735">
    <property type="entry name" value="NAD(P)-binding Rossmann-fold domains"/>
    <property type="match status" value="1"/>
</dbReference>
<proteinExistence type="predicted"/>
<gene>
    <name evidence="2" type="ORF">CZ814_00383</name>
</gene>
<dbReference type="Gene3D" id="3.40.50.720">
    <property type="entry name" value="NAD(P)-binding Rossmann-like Domain"/>
    <property type="match status" value="1"/>
</dbReference>
<dbReference type="GO" id="GO:0004029">
    <property type="term" value="F:aldehyde dehydrogenase (NAD+) activity"/>
    <property type="evidence" value="ECO:0007669"/>
    <property type="project" value="TreeGrafter"/>
</dbReference>
<reference evidence="2 3" key="1">
    <citation type="submission" date="2017-02" db="EMBL/GenBank/DDBJ databases">
        <authorList>
            <person name="Peterson S.W."/>
        </authorList>
    </citation>
    <scope>NUCLEOTIDE SEQUENCE [LARGE SCALE GENOMIC DNA]</scope>
    <source>
        <strain evidence="2 3">CECT 9189</strain>
    </source>
</reference>
<dbReference type="EMBL" id="FUWP01000001">
    <property type="protein sequence ID" value="SJZ56468.1"/>
    <property type="molecule type" value="Genomic_DNA"/>
</dbReference>
<evidence type="ECO:0000313" key="2">
    <source>
        <dbReference type="EMBL" id="SJZ56468.1"/>
    </source>
</evidence>
<dbReference type="InterPro" id="IPR001509">
    <property type="entry name" value="Epimerase_deHydtase"/>
</dbReference>
<dbReference type="PANTHER" id="PTHR48079">
    <property type="entry name" value="PROTEIN YEEZ"/>
    <property type="match status" value="1"/>
</dbReference>
<protein>
    <submittedName>
        <fullName evidence="2">NAD dependent epimerase/dehydratase family protein</fullName>
    </submittedName>
</protein>
<dbReference type="InterPro" id="IPR036291">
    <property type="entry name" value="NAD(P)-bd_dom_sf"/>
</dbReference>
<dbReference type="OrthoDB" id="751203at2"/>
<dbReference type="PANTHER" id="PTHR48079:SF6">
    <property type="entry name" value="NAD(P)-BINDING DOMAIN-CONTAINING PROTEIN-RELATED"/>
    <property type="match status" value="1"/>
</dbReference>